<evidence type="ECO:0000256" key="4">
    <source>
        <dbReference type="ARBA" id="ARBA00022692"/>
    </source>
</evidence>
<dbReference type="GO" id="GO:0015280">
    <property type="term" value="F:ligand-gated sodium channel activity"/>
    <property type="evidence" value="ECO:0007669"/>
    <property type="project" value="TreeGrafter"/>
</dbReference>
<reference evidence="13" key="1">
    <citation type="submission" date="2021-01" db="UniProtKB">
        <authorList>
            <consortium name="EnsemblMetazoa"/>
        </authorList>
    </citation>
    <scope>IDENTIFICATION</scope>
</reference>
<comment type="subcellular location">
    <subcellularLocation>
        <location evidence="1">Membrane</location>
        <topology evidence="1">Multi-pass membrane protein</topology>
    </subcellularLocation>
</comment>
<keyword evidence="7 11" id="KW-0406">Ion transport</keyword>
<keyword evidence="4 11" id="KW-0812">Transmembrane</keyword>
<evidence type="ECO:0000256" key="8">
    <source>
        <dbReference type="ARBA" id="ARBA00023136"/>
    </source>
</evidence>
<evidence type="ECO:0000313" key="13">
    <source>
        <dbReference type="EnsemblMetazoa" id="CLYHEMP023966.1"/>
    </source>
</evidence>
<protein>
    <submittedName>
        <fullName evidence="13">Uncharacterized protein</fullName>
    </submittedName>
</protein>
<evidence type="ECO:0000256" key="7">
    <source>
        <dbReference type="ARBA" id="ARBA00023065"/>
    </source>
</evidence>
<evidence type="ECO:0000256" key="12">
    <source>
        <dbReference type="SAM" id="Phobius"/>
    </source>
</evidence>
<evidence type="ECO:0000256" key="1">
    <source>
        <dbReference type="ARBA" id="ARBA00004141"/>
    </source>
</evidence>
<dbReference type="OrthoDB" id="6436100at2759"/>
<evidence type="ECO:0000256" key="3">
    <source>
        <dbReference type="ARBA" id="ARBA00022461"/>
    </source>
</evidence>
<evidence type="ECO:0000256" key="11">
    <source>
        <dbReference type="RuleBase" id="RU000679"/>
    </source>
</evidence>
<evidence type="ECO:0000256" key="10">
    <source>
        <dbReference type="ARBA" id="ARBA00023303"/>
    </source>
</evidence>
<name>A0A7M6DR36_9CNID</name>
<keyword evidence="2 11" id="KW-0813">Transport</keyword>
<evidence type="ECO:0000256" key="9">
    <source>
        <dbReference type="ARBA" id="ARBA00023201"/>
    </source>
</evidence>
<dbReference type="PANTHER" id="PTHR11690">
    <property type="entry name" value="AMILORIDE-SENSITIVE SODIUM CHANNEL-RELATED"/>
    <property type="match status" value="1"/>
</dbReference>
<sequence length="362" mass="41451">MEIKFEENIKFPSITICPSIIIDRLQSWCGVHVMDPQVRPQLFHLNMSDYCSKEKRKQIMGTDTSYYSNDYYNHNWYEIKVTTLDSVMNPVYKNYFRSLPEYNHACVTWNPRGNLTKGKYGFASIHIQLKQSSPSYYILPHGPDEYIDIGQFMSASPSTPGAMYQVNVEGTTLQRLPDPYPSKCRTKAMSETSSLVNKYSRQLCNDLSKPISKLQRCGIVDDFSYPFLDQDYISKSENIDQTFGEFHNCLVLMKEQSKSGQIPDEEDCDPQCSEQKFEVRHQMAGPTEGPTEIELLLSLDNTETENFVVEKALYQFNEVVANVGGMISLLNGLSICSALEILIATGLYIMFKRDGRRTVYTM</sequence>
<dbReference type="EnsemblMetazoa" id="CLYHEMT023966.1">
    <property type="protein sequence ID" value="CLYHEMP023966.1"/>
    <property type="gene ID" value="CLYHEMG023966"/>
</dbReference>
<keyword evidence="3 11" id="KW-0894">Sodium channel</keyword>
<evidence type="ECO:0000256" key="6">
    <source>
        <dbReference type="ARBA" id="ARBA00023053"/>
    </source>
</evidence>
<evidence type="ECO:0000313" key="14">
    <source>
        <dbReference type="Proteomes" id="UP000594262"/>
    </source>
</evidence>
<proteinExistence type="inferred from homology"/>
<dbReference type="InterPro" id="IPR001873">
    <property type="entry name" value="ENaC"/>
</dbReference>
<dbReference type="AlphaFoldDB" id="A0A7M6DR36"/>
<keyword evidence="14" id="KW-1185">Reference proteome</keyword>
<keyword evidence="5 12" id="KW-1133">Transmembrane helix</keyword>
<accession>A0A7M6DR36</accession>
<organism evidence="13 14">
    <name type="scientific">Clytia hemisphaerica</name>
    <dbReference type="NCBI Taxonomy" id="252671"/>
    <lineage>
        <taxon>Eukaryota</taxon>
        <taxon>Metazoa</taxon>
        <taxon>Cnidaria</taxon>
        <taxon>Hydrozoa</taxon>
        <taxon>Hydroidolina</taxon>
        <taxon>Leptothecata</taxon>
        <taxon>Obeliida</taxon>
        <taxon>Clytiidae</taxon>
        <taxon>Clytia</taxon>
    </lineage>
</organism>
<keyword evidence="9 11" id="KW-0739">Sodium transport</keyword>
<comment type="similarity">
    <text evidence="11">Belongs to the amiloride-sensitive sodium channel (TC 1.A.6) family.</text>
</comment>
<keyword evidence="8 12" id="KW-0472">Membrane</keyword>
<dbReference type="Pfam" id="PF00858">
    <property type="entry name" value="ASC"/>
    <property type="match status" value="1"/>
</dbReference>
<dbReference type="GO" id="GO:0005886">
    <property type="term" value="C:plasma membrane"/>
    <property type="evidence" value="ECO:0007669"/>
    <property type="project" value="TreeGrafter"/>
</dbReference>
<dbReference type="Proteomes" id="UP000594262">
    <property type="component" value="Unplaced"/>
</dbReference>
<evidence type="ECO:0000256" key="2">
    <source>
        <dbReference type="ARBA" id="ARBA00022448"/>
    </source>
</evidence>
<evidence type="ECO:0000256" key="5">
    <source>
        <dbReference type="ARBA" id="ARBA00022989"/>
    </source>
</evidence>
<keyword evidence="10 11" id="KW-0407">Ion channel</keyword>
<feature type="transmembrane region" description="Helical" evidence="12">
    <location>
        <begin position="329"/>
        <end position="351"/>
    </location>
</feature>
<keyword evidence="6" id="KW-0915">Sodium</keyword>